<evidence type="ECO:0000313" key="6">
    <source>
        <dbReference type="Proteomes" id="UP001597018"/>
    </source>
</evidence>
<dbReference type="Gene3D" id="3.40.47.10">
    <property type="match status" value="1"/>
</dbReference>
<dbReference type="PANTHER" id="PTHR34069:SF2">
    <property type="entry name" value="BETA-KETOACYL-[ACYL-CARRIER-PROTEIN] SYNTHASE III"/>
    <property type="match status" value="1"/>
</dbReference>
<dbReference type="CDD" id="cd00830">
    <property type="entry name" value="KAS_III"/>
    <property type="match status" value="1"/>
</dbReference>
<protein>
    <submittedName>
        <fullName evidence="5">Beta-ketoacyl-ACP synthase 3</fullName>
        <ecNumber evidence="5">2.3.1.180</ecNumber>
    </submittedName>
</protein>
<evidence type="ECO:0000259" key="3">
    <source>
        <dbReference type="Pfam" id="PF08541"/>
    </source>
</evidence>
<name>A0ABW3FZ41_9PSEU</name>
<dbReference type="NCBIfam" id="NF006829">
    <property type="entry name" value="PRK09352.1"/>
    <property type="match status" value="1"/>
</dbReference>
<dbReference type="EMBL" id="JBHTIW010000036">
    <property type="protein sequence ID" value="MFD0923521.1"/>
    <property type="molecule type" value="Genomic_DNA"/>
</dbReference>
<feature type="domain" description="Beta-ketoacyl-[acyl-carrier-protein] synthase III C-terminal" evidence="3">
    <location>
        <begin position="223"/>
        <end position="311"/>
    </location>
</feature>
<sequence length="312" mass="32095">MARIPGARIAALGHHLPDAVLTSEDVGRRVGVAPEWIIARTGIRRRHRAAADETVADMATAAARHALRRLPTAPPLDAVIVATSTAESPMPAVAARVGARLGLDEPVAFDVNAACAGFCTALAVADGLVRAGASAGALVIGADRPTAWLDWADRDTAVLFGDGAGAAVVLPHTERAIGPVLWGSLGERADAVGIDPDTRTLHQQGRAVYRWATGLGPIARRTCERGGLPPEKLAAFVPHQANLRIITALARSLDLDAEAVATDVVDTGNTIAATVPIALSRLVERGGAGPGDTVLLFGFGAGLSYAGQLVTL</sequence>
<keyword evidence="6" id="KW-1185">Reference proteome</keyword>
<dbReference type="Proteomes" id="UP001597018">
    <property type="component" value="Unassembled WGS sequence"/>
</dbReference>
<gene>
    <name evidence="5" type="ORF">ACFQ16_27585</name>
</gene>
<evidence type="ECO:0000313" key="5">
    <source>
        <dbReference type="EMBL" id="MFD0923521.1"/>
    </source>
</evidence>
<dbReference type="InterPro" id="IPR013747">
    <property type="entry name" value="ACP_syn_III_C"/>
</dbReference>
<evidence type="ECO:0000259" key="4">
    <source>
        <dbReference type="Pfam" id="PF08545"/>
    </source>
</evidence>
<evidence type="ECO:0000256" key="2">
    <source>
        <dbReference type="ARBA" id="ARBA00023315"/>
    </source>
</evidence>
<reference evidence="6" key="1">
    <citation type="journal article" date="2019" name="Int. J. Syst. Evol. Microbiol.">
        <title>The Global Catalogue of Microorganisms (GCM) 10K type strain sequencing project: providing services to taxonomists for standard genome sequencing and annotation.</title>
        <authorList>
            <consortium name="The Broad Institute Genomics Platform"/>
            <consortium name="The Broad Institute Genome Sequencing Center for Infectious Disease"/>
            <person name="Wu L."/>
            <person name="Ma J."/>
        </authorList>
    </citation>
    <scope>NUCLEOTIDE SEQUENCE [LARGE SCALE GENOMIC DNA]</scope>
    <source>
        <strain evidence="6">CCUG 56401</strain>
    </source>
</reference>
<feature type="domain" description="Beta-ketoacyl-[acyl-carrier-protein] synthase III N-terminal" evidence="4">
    <location>
        <begin position="109"/>
        <end position="183"/>
    </location>
</feature>
<dbReference type="Pfam" id="PF08545">
    <property type="entry name" value="ACP_syn_III"/>
    <property type="match status" value="1"/>
</dbReference>
<comment type="caution">
    <text evidence="5">The sequence shown here is derived from an EMBL/GenBank/DDBJ whole genome shotgun (WGS) entry which is preliminary data.</text>
</comment>
<keyword evidence="1 5" id="KW-0808">Transferase</keyword>
<accession>A0ABW3FZ41</accession>
<dbReference type="EC" id="2.3.1.180" evidence="5"/>
<dbReference type="SUPFAM" id="SSF53901">
    <property type="entry name" value="Thiolase-like"/>
    <property type="match status" value="1"/>
</dbReference>
<dbReference type="InterPro" id="IPR016039">
    <property type="entry name" value="Thiolase-like"/>
</dbReference>
<evidence type="ECO:0000256" key="1">
    <source>
        <dbReference type="ARBA" id="ARBA00022679"/>
    </source>
</evidence>
<dbReference type="GO" id="GO:0033818">
    <property type="term" value="F:beta-ketoacyl-acyl-carrier-protein synthase III activity"/>
    <property type="evidence" value="ECO:0007669"/>
    <property type="project" value="UniProtKB-EC"/>
</dbReference>
<keyword evidence="2 5" id="KW-0012">Acyltransferase</keyword>
<proteinExistence type="predicted"/>
<dbReference type="InterPro" id="IPR013751">
    <property type="entry name" value="ACP_syn_III_N"/>
</dbReference>
<dbReference type="RefSeq" id="WP_263247085.1">
    <property type="nucleotide sequence ID" value="NZ_BAABLT010000012.1"/>
</dbReference>
<dbReference type="PANTHER" id="PTHR34069">
    <property type="entry name" value="3-OXOACYL-[ACYL-CARRIER-PROTEIN] SYNTHASE 3"/>
    <property type="match status" value="1"/>
</dbReference>
<organism evidence="5 6">
    <name type="scientific">Saccharopolyspora rosea</name>
    <dbReference type="NCBI Taxonomy" id="524884"/>
    <lineage>
        <taxon>Bacteria</taxon>
        <taxon>Bacillati</taxon>
        <taxon>Actinomycetota</taxon>
        <taxon>Actinomycetes</taxon>
        <taxon>Pseudonocardiales</taxon>
        <taxon>Pseudonocardiaceae</taxon>
        <taxon>Saccharopolyspora</taxon>
    </lineage>
</organism>
<dbReference type="Pfam" id="PF08541">
    <property type="entry name" value="ACP_syn_III_C"/>
    <property type="match status" value="1"/>
</dbReference>